<evidence type="ECO:0000256" key="3">
    <source>
        <dbReference type="ARBA" id="ARBA00022723"/>
    </source>
</evidence>
<reference evidence="7" key="1">
    <citation type="submission" date="2019-08" db="EMBL/GenBank/DDBJ databases">
        <title>The improved chromosome-level genome for the pearl oyster Pinctada fucata martensii using PacBio sequencing and Hi-C.</title>
        <authorList>
            <person name="Zheng Z."/>
        </authorList>
    </citation>
    <scope>NUCLEOTIDE SEQUENCE</scope>
    <source>
        <strain evidence="7">ZZ-2019</strain>
        <tissue evidence="7">Adductor muscle</tissue>
    </source>
</reference>
<evidence type="ECO:0000259" key="6">
    <source>
        <dbReference type="Pfam" id="PF02900"/>
    </source>
</evidence>
<feature type="domain" description="Extradiol ring-cleavage dioxygenase class III enzyme subunit B" evidence="6">
    <location>
        <begin position="8"/>
        <end position="254"/>
    </location>
</feature>
<evidence type="ECO:0000313" key="7">
    <source>
        <dbReference type="EMBL" id="KAK3089079.1"/>
    </source>
</evidence>
<evidence type="ECO:0000313" key="8">
    <source>
        <dbReference type="Proteomes" id="UP001186944"/>
    </source>
</evidence>
<dbReference type="InterPro" id="IPR014436">
    <property type="entry name" value="Extradiol_dOase_DODA"/>
</dbReference>
<evidence type="ECO:0000256" key="2">
    <source>
        <dbReference type="ARBA" id="ARBA00007581"/>
    </source>
</evidence>
<proteinExistence type="inferred from homology"/>
<dbReference type="GO" id="GO:0008270">
    <property type="term" value="F:zinc ion binding"/>
    <property type="evidence" value="ECO:0007669"/>
    <property type="project" value="InterPro"/>
</dbReference>
<dbReference type="PANTHER" id="PTHR30096">
    <property type="entry name" value="4,5-DOPA DIOXYGENASE EXTRADIOL-LIKE PROTEIN"/>
    <property type="match status" value="1"/>
</dbReference>
<dbReference type="CDD" id="cd07363">
    <property type="entry name" value="45_DOPA_Dioxygenase"/>
    <property type="match status" value="1"/>
</dbReference>
<dbReference type="GO" id="GO:0008198">
    <property type="term" value="F:ferrous iron binding"/>
    <property type="evidence" value="ECO:0007669"/>
    <property type="project" value="InterPro"/>
</dbReference>
<evidence type="ECO:0000256" key="1">
    <source>
        <dbReference type="ARBA" id="ARBA00001947"/>
    </source>
</evidence>
<evidence type="ECO:0000256" key="5">
    <source>
        <dbReference type="ARBA" id="ARBA00023002"/>
    </source>
</evidence>
<dbReference type="Proteomes" id="UP001186944">
    <property type="component" value="Unassembled WGS sequence"/>
</dbReference>
<dbReference type="Pfam" id="PF02900">
    <property type="entry name" value="LigB"/>
    <property type="match status" value="1"/>
</dbReference>
<dbReference type="AlphaFoldDB" id="A0AA89BS12"/>
<dbReference type="GO" id="GO:0016702">
    <property type="term" value="F:oxidoreductase activity, acting on single donors with incorporation of molecular oxygen, incorporation of two atoms of oxygen"/>
    <property type="evidence" value="ECO:0007669"/>
    <property type="project" value="UniProtKB-ARBA"/>
</dbReference>
<name>A0AA89BS12_PINIB</name>
<keyword evidence="5" id="KW-0560">Oxidoreductase</keyword>
<dbReference type="SUPFAM" id="SSF53213">
    <property type="entry name" value="LigB-like"/>
    <property type="match status" value="1"/>
</dbReference>
<dbReference type="EMBL" id="VSWD01000010">
    <property type="protein sequence ID" value="KAK3089079.1"/>
    <property type="molecule type" value="Genomic_DNA"/>
</dbReference>
<dbReference type="InterPro" id="IPR004183">
    <property type="entry name" value="Xdiol_dOase_suB"/>
</dbReference>
<keyword evidence="8" id="KW-1185">Reference proteome</keyword>
<dbReference type="PANTHER" id="PTHR30096:SF0">
    <property type="entry name" value="4,5-DOPA DIOXYGENASE EXTRADIOL-LIKE PROTEIN"/>
    <property type="match status" value="1"/>
</dbReference>
<comment type="cofactor">
    <cofactor evidence="1">
        <name>Zn(2+)</name>
        <dbReference type="ChEBI" id="CHEBI:29105"/>
    </cofactor>
</comment>
<comment type="caution">
    <text evidence="7">The sequence shown here is derived from an EMBL/GenBank/DDBJ whole genome shotgun (WGS) entry which is preliminary data.</text>
</comment>
<keyword evidence="3" id="KW-0479">Metal-binding</keyword>
<comment type="similarity">
    <text evidence="2">Belongs to the DODA-type extradiol aromatic ring-opening dioxygenase family.</text>
</comment>
<dbReference type="Gene3D" id="3.40.830.10">
    <property type="entry name" value="LigB-like"/>
    <property type="match status" value="1"/>
</dbReference>
<dbReference type="PIRSF" id="PIRSF006157">
    <property type="entry name" value="Doxgns_DODA"/>
    <property type="match status" value="1"/>
</dbReference>
<protein>
    <recommendedName>
        <fullName evidence="6">Extradiol ring-cleavage dioxygenase class III enzyme subunit B domain-containing protein</fullName>
    </recommendedName>
</protein>
<gene>
    <name evidence="7" type="ORF">FSP39_000599</name>
</gene>
<sequence>MSKSQPVIFLSHGGGPSYYLSSQDMPIFKGMDKDSTAAQYLQNLSRNAGLSKPDAIVVLSAHWEEPVCSVLSNPRPSLYFDYEGFPPETYKLTWPVPGSPQVANKVEGLLQGEGIRTRQEKSRGLDHGVFVPLKLAFPDADIPVLQVSLLQNLDMKDHLAIAEALSPLSAENILLVGSGFTTHGGMWKWETKPQPWLLHYQTWLHDVLFNPSYSAKERKDKILKYSSVPNFQKAHKRIEHFLPMMMASAAANYRPGKVIFSEFLGDTMLNEHYLFPPE</sequence>
<keyword evidence="4" id="KW-0862">Zinc</keyword>
<accession>A0AA89BS12</accession>
<organism evidence="7 8">
    <name type="scientific">Pinctada imbricata</name>
    <name type="common">Atlantic pearl-oyster</name>
    <name type="synonym">Pinctada martensii</name>
    <dbReference type="NCBI Taxonomy" id="66713"/>
    <lineage>
        <taxon>Eukaryota</taxon>
        <taxon>Metazoa</taxon>
        <taxon>Spiralia</taxon>
        <taxon>Lophotrochozoa</taxon>
        <taxon>Mollusca</taxon>
        <taxon>Bivalvia</taxon>
        <taxon>Autobranchia</taxon>
        <taxon>Pteriomorphia</taxon>
        <taxon>Pterioida</taxon>
        <taxon>Pterioidea</taxon>
        <taxon>Pteriidae</taxon>
        <taxon>Pinctada</taxon>
    </lineage>
</organism>
<evidence type="ECO:0000256" key="4">
    <source>
        <dbReference type="ARBA" id="ARBA00022833"/>
    </source>
</evidence>